<dbReference type="Pfam" id="PF01208">
    <property type="entry name" value="URO-D"/>
    <property type="match status" value="1"/>
</dbReference>
<accession>A0ABM9RH12</accession>
<dbReference type="Gene3D" id="3.20.20.210">
    <property type="match status" value="1"/>
</dbReference>
<dbReference type="EMBL" id="CDGJ01000096">
    <property type="protein sequence ID" value="CEJ08820.1"/>
    <property type="molecule type" value="Genomic_DNA"/>
</dbReference>
<dbReference type="InterPro" id="IPR038071">
    <property type="entry name" value="UROD/MetE-like_sf"/>
</dbReference>
<dbReference type="InterPro" id="IPR052024">
    <property type="entry name" value="Methanogen_methyltrans"/>
</dbReference>
<dbReference type="SUPFAM" id="SSF51726">
    <property type="entry name" value="UROD/MetE-like"/>
    <property type="match status" value="1"/>
</dbReference>
<feature type="non-terminal residue" evidence="2">
    <location>
        <position position="1"/>
    </location>
</feature>
<gene>
    <name evidence="2" type="ORF">DEACI_3301</name>
</gene>
<evidence type="ECO:0000313" key="3">
    <source>
        <dbReference type="Proteomes" id="UP001071230"/>
    </source>
</evidence>
<dbReference type="PANTHER" id="PTHR47099">
    <property type="entry name" value="METHYLCOBAMIDE:COM METHYLTRANSFERASE MTBA"/>
    <property type="match status" value="1"/>
</dbReference>
<dbReference type="InterPro" id="IPR000257">
    <property type="entry name" value="Uroporphyrinogen_deCOase"/>
</dbReference>
<comment type="caution">
    <text evidence="2">The sequence shown here is derived from an EMBL/GenBank/DDBJ whole genome shotgun (WGS) entry which is preliminary data.</text>
</comment>
<protein>
    <submittedName>
        <fullName evidence="2">Uroporphyrinogen decarboxylase (URO-D)</fullName>
        <ecNumber evidence="2">4.1.1.37</ecNumber>
    </submittedName>
</protein>
<evidence type="ECO:0000313" key="2">
    <source>
        <dbReference type="EMBL" id="CEJ08820.1"/>
    </source>
</evidence>
<organism evidence="2 3">
    <name type="scientific">Acididesulfobacillus acetoxydans</name>
    <dbReference type="NCBI Taxonomy" id="1561005"/>
    <lineage>
        <taxon>Bacteria</taxon>
        <taxon>Bacillati</taxon>
        <taxon>Bacillota</taxon>
        <taxon>Clostridia</taxon>
        <taxon>Eubacteriales</taxon>
        <taxon>Peptococcaceae</taxon>
        <taxon>Acididesulfobacillus</taxon>
    </lineage>
</organism>
<dbReference type="EC" id="4.1.1.37" evidence="2"/>
<reference evidence="2" key="1">
    <citation type="submission" date="2014-11" db="EMBL/GenBank/DDBJ databases">
        <authorList>
            <person name="Hornung B.V."/>
        </authorList>
    </citation>
    <scope>NUCLEOTIDE SEQUENCE</scope>
    <source>
        <strain evidence="2">INE</strain>
    </source>
</reference>
<keyword evidence="2" id="KW-0456">Lyase</keyword>
<dbReference type="GO" id="GO:0004853">
    <property type="term" value="F:uroporphyrinogen decarboxylase activity"/>
    <property type="evidence" value="ECO:0007669"/>
    <property type="project" value="UniProtKB-EC"/>
</dbReference>
<name>A0ABM9RH12_9FIRM</name>
<dbReference type="Proteomes" id="UP001071230">
    <property type="component" value="Unassembled WGS sequence"/>
</dbReference>
<sequence>YPSTMPGIHTDVFRSQGVGQGTVCKPTFSGQSNYQASKIEQHLEKTDDDYIPFMFPWYGTGVVPSALGCSIAFEKGLDPAVAGKVINEPQDIKRLTMPDPYEDGLMPKVLACIDYMVENTDMPVSFTDAQGPLNIALGLCGVENFFAWMYEYPKHVHEIMDFCTEVLISWLRVQKKHAGQKMTSGAFPHGIVLPEGFGGVWISDDDCTVISPRLYEEFVVPYNSRVFRAFGGGSLHFCGNAEHQLENFSKIDGLTAINNFCMGNFNQIVKMQQMYNNKLPIMVCDFTPLHIEQYYSELVDAIKFKGIILATYVAPDYALVGGKYDTVARDVDQITEESKEVIFKLVHRRSP</sequence>
<proteinExistence type="predicted"/>
<keyword evidence="3" id="KW-1185">Reference proteome</keyword>
<dbReference type="RefSeq" id="WP_261487457.1">
    <property type="nucleotide sequence ID" value="NZ_CDGJ01000096.1"/>
</dbReference>
<evidence type="ECO:0000259" key="1">
    <source>
        <dbReference type="Pfam" id="PF01208"/>
    </source>
</evidence>
<dbReference type="PANTHER" id="PTHR47099:SF1">
    <property type="entry name" value="METHYLCOBAMIDE:COM METHYLTRANSFERASE MTBA"/>
    <property type="match status" value="1"/>
</dbReference>
<feature type="domain" description="Uroporphyrinogen decarboxylase (URO-D)" evidence="1">
    <location>
        <begin position="62"/>
        <end position="177"/>
    </location>
</feature>